<reference evidence="2 3" key="1">
    <citation type="journal article" date="2018" name="PLoS Genet.">
        <title>Population sequencing reveals clonal diversity and ancestral inbreeding in the grapevine cultivar Chardonnay.</title>
        <authorList>
            <person name="Roach M.J."/>
            <person name="Johnson D.L."/>
            <person name="Bohlmann J."/>
            <person name="van Vuuren H.J."/>
            <person name="Jones S.J."/>
            <person name="Pretorius I.S."/>
            <person name="Schmidt S.A."/>
            <person name="Borneman A.R."/>
        </authorList>
    </citation>
    <scope>NUCLEOTIDE SEQUENCE [LARGE SCALE GENOMIC DNA]</scope>
    <source>
        <strain evidence="3">cv. Chardonnay</strain>
        <tissue evidence="2">Leaf</tissue>
    </source>
</reference>
<evidence type="ECO:0000256" key="1">
    <source>
        <dbReference type="SAM" id="MobiDB-lite"/>
    </source>
</evidence>
<name>A0A438ES11_VITVI</name>
<proteinExistence type="predicted"/>
<feature type="compositionally biased region" description="Polar residues" evidence="1">
    <location>
        <begin position="502"/>
        <end position="520"/>
    </location>
</feature>
<dbReference type="Gene3D" id="1.10.287.110">
    <property type="entry name" value="DnaJ domain"/>
    <property type="match status" value="2"/>
</dbReference>
<dbReference type="EMBL" id="QGNW01001200">
    <property type="protein sequence ID" value="RVW50398.1"/>
    <property type="molecule type" value="Genomic_DNA"/>
</dbReference>
<dbReference type="Proteomes" id="UP000288805">
    <property type="component" value="Unassembled WGS sequence"/>
</dbReference>
<evidence type="ECO:0000313" key="3">
    <source>
        <dbReference type="Proteomes" id="UP000288805"/>
    </source>
</evidence>
<feature type="region of interest" description="Disordered" evidence="1">
    <location>
        <begin position="184"/>
        <end position="235"/>
    </location>
</feature>
<feature type="compositionally biased region" description="Basic and acidic residues" evidence="1">
    <location>
        <begin position="492"/>
        <end position="501"/>
    </location>
</feature>
<comment type="caution">
    <text evidence="2">The sequence shown here is derived from an EMBL/GenBank/DDBJ whole genome shotgun (WGS) entry which is preliminary data.</text>
</comment>
<accession>A0A438ES11</accession>
<feature type="compositionally biased region" description="Polar residues" evidence="1">
    <location>
        <begin position="202"/>
        <end position="221"/>
    </location>
</feature>
<feature type="compositionally biased region" description="Basic and acidic residues" evidence="1">
    <location>
        <begin position="427"/>
        <end position="437"/>
    </location>
</feature>
<feature type="compositionally biased region" description="Basic and acidic residues" evidence="1">
    <location>
        <begin position="452"/>
        <end position="461"/>
    </location>
</feature>
<evidence type="ECO:0000313" key="2">
    <source>
        <dbReference type="EMBL" id="RVW50398.1"/>
    </source>
</evidence>
<dbReference type="AlphaFoldDB" id="A0A438ES11"/>
<dbReference type="InterPro" id="IPR036869">
    <property type="entry name" value="J_dom_sf"/>
</dbReference>
<feature type="compositionally biased region" description="Polar residues" evidence="1">
    <location>
        <begin position="159"/>
        <end position="171"/>
    </location>
</feature>
<feature type="region of interest" description="Disordered" evidence="1">
    <location>
        <begin position="415"/>
        <end position="550"/>
    </location>
</feature>
<dbReference type="PANTHER" id="PTHR23172:SF64">
    <property type="entry name" value="J DOMAIN-CONTAINING PROTEIN REQUIRED FOR CHLOROPLAST ACCUMULATION RESPONSE 1"/>
    <property type="match status" value="1"/>
</dbReference>
<feature type="region of interest" description="Disordered" evidence="1">
    <location>
        <begin position="118"/>
        <end position="171"/>
    </location>
</feature>
<organism evidence="2 3">
    <name type="scientific">Vitis vinifera</name>
    <name type="common">Grape</name>
    <dbReference type="NCBI Taxonomy" id="29760"/>
    <lineage>
        <taxon>Eukaryota</taxon>
        <taxon>Viridiplantae</taxon>
        <taxon>Streptophyta</taxon>
        <taxon>Embryophyta</taxon>
        <taxon>Tracheophyta</taxon>
        <taxon>Spermatophyta</taxon>
        <taxon>Magnoliopsida</taxon>
        <taxon>eudicotyledons</taxon>
        <taxon>Gunneridae</taxon>
        <taxon>Pentapetalae</taxon>
        <taxon>rosids</taxon>
        <taxon>Vitales</taxon>
        <taxon>Vitaceae</taxon>
        <taxon>Viteae</taxon>
        <taxon>Vitis</taxon>
    </lineage>
</organism>
<protein>
    <submittedName>
        <fullName evidence="2">J domain-containing protein required for chloroplast accumulation response 1</fullName>
    </submittedName>
</protein>
<dbReference type="PANTHER" id="PTHR23172">
    <property type="entry name" value="AUXILIN/CYCLIN G-ASSOCIATED KINASE-RELATED"/>
    <property type="match status" value="1"/>
</dbReference>
<dbReference type="SUPFAM" id="SSF46565">
    <property type="entry name" value="Chaperone J-domain"/>
    <property type="match status" value="2"/>
</dbReference>
<sequence>MIGSVLISMERCCHKENTVLGCRHQRSLVTSVSSPKTPLRHSDVDFHDVFGGPPRRLSNQVTRYSFGEGTEPSALRGGEDGVSVCNPWTGLSEKPVFGEDGGNRRRYHSEDFFDDIFRGDNSVNTSPRGHDLDPFSSSPGSRVLSPAQPLPPPQAEIIGSSSNPAQLSTSLPSKVTRAMDFHSLREPGVSNGSSYPYSPPSRFSNQTIQGDESPKLTTSNRADMGDNLENGSNSSKVEINTSQSHFSLYKWASKGVPFVTPLRRLNSSRTKVKSKTERCSSTNGRFQSERMVSELPEAIMHDVEYHYTDDTSASTKSFKIDREKQKNDALFTKITQDRLEECQIVEEVVLAIPNLEPLNKTHNRIEDDAVLSNTRKEGKPYSLSETGLCGKAEKEISVLAHEVSNPELKSLRSLLHETDDGQGTDKVTGKDGGKESMLKTTKKSSVDVVPENAKEQERKGIASDSALVDKASSQCSPRNSGDSLGRNGVKGKVREFVKKLNQEASSKPITNSEPSDPRSQSSRRKNAGSFRAEKGAHVSATETDEQMHMDNANRKKMVPDASIMVDENPKQQQRRYSGLKTAIHKSSGTTYVQKDSLASVSIPDDSVAALRDRQDSFQGNFVIEELSQEQSKQPQIDEDHDEIQVSDAKIRQWLSGKEGNIRSLLSTLQYVSVNGFSPFPFFPLKRTPSCQKISPNVSNAIIFYRNHIKQQDICGRFYKVNLFPQILVGKYLLGFHVLQSANFSDIQVLWPESGWKPVPLVDIIEGNAVKRAYQKALLCLHPDKLQQKGAAVHQKYIAEKVFDSLQVAIFL</sequence>
<gene>
    <name evidence="2" type="primary">JAC1_0</name>
    <name evidence="2" type="ORF">CK203_107986</name>
</gene>
<feature type="compositionally biased region" description="Polar residues" evidence="1">
    <location>
        <begin position="471"/>
        <end position="482"/>
    </location>
</feature>